<dbReference type="InterPro" id="IPR050655">
    <property type="entry name" value="Plant_B3_domain"/>
</dbReference>
<comment type="subcellular location">
    <subcellularLocation>
        <location evidence="1">Nucleus</location>
    </subcellularLocation>
</comment>
<dbReference type="SMART" id="SM01019">
    <property type="entry name" value="B3"/>
    <property type="match status" value="2"/>
</dbReference>
<dbReference type="Gramene" id="MELO3C034657.2.1">
    <property type="protein sequence ID" value="MELO3C034657.2.1"/>
    <property type="gene ID" value="MELO3C034657.2"/>
</dbReference>
<feature type="domain" description="TF-B3" evidence="6">
    <location>
        <begin position="10"/>
        <end position="105"/>
    </location>
</feature>
<keyword evidence="4" id="KW-0804">Transcription</keyword>
<evidence type="ECO:0000256" key="3">
    <source>
        <dbReference type="ARBA" id="ARBA00023125"/>
    </source>
</evidence>
<keyword evidence="3" id="KW-0238">DNA-binding</keyword>
<dbReference type="Pfam" id="PF02362">
    <property type="entry name" value="B3"/>
    <property type="match status" value="2"/>
</dbReference>
<evidence type="ECO:0000313" key="7">
    <source>
        <dbReference type="EnsemblPlants" id="MELO3C034657.2.1"/>
    </source>
</evidence>
<accession>A0A9I9EJN5</accession>
<dbReference type="PROSITE" id="PS50863">
    <property type="entry name" value="B3"/>
    <property type="match status" value="1"/>
</dbReference>
<dbReference type="AlphaFoldDB" id="A0A9I9EJN5"/>
<evidence type="ECO:0000256" key="2">
    <source>
        <dbReference type="ARBA" id="ARBA00023015"/>
    </source>
</evidence>
<dbReference type="SUPFAM" id="SSF101936">
    <property type="entry name" value="DNA-binding pseudobarrel domain"/>
    <property type="match status" value="2"/>
</dbReference>
<protein>
    <recommendedName>
        <fullName evidence="6">TF-B3 domain-containing protein</fullName>
    </recommendedName>
</protein>
<sequence>MASSSSSMPHFFKVILPQTLTQKKLEVPKKFVRKYGEALKAEEVWLKIMVSGAKWKVGLKKSNEKVWFEKGWEEFVKFHSIDYGHFLTFRYEGNSCFQVVIFDQTATEIEYPISFKNQFDNKKMFEEKRKSVQETLPIKRARKEVHEDECVPQTLYKKMKTSDEVGANKVIWRSHELQEVEMKKNTEDLKSSDLKKEAIFSYDKVINKGKIWSKRSSTIFAKASKFKEITTNPSFMVTMGRSYLHTSNLNIPTGFASTYLKETKDLILYVSSDDQKVWKILCVERWLYARSCQRFEMAKGWREFARDNSLKEEKKFGSSLFCQWKSNYPIPIDFLLLCITSKQQVCNLHC</sequence>
<evidence type="ECO:0000256" key="5">
    <source>
        <dbReference type="ARBA" id="ARBA00023242"/>
    </source>
</evidence>
<evidence type="ECO:0000259" key="6">
    <source>
        <dbReference type="PROSITE" id="PS50863"/>
    </source>
</evidence>
<organism evidence="7">
    <name type="scientific">Cucumis melo</name>
    <name type="common">Muskmelon</name>
    <dbReference type="NCBI Taxonomy" id="3656"/>
    <lineage>
        <taxon>Eukaryota</taxon>
        <taxon>Viridiplantae</taxon>
        <taxon>Streptophyta</taxon>
        <taxon>Embryophyta</taxon>
        <taxon>Tracheophyta</taxon>
        <taxon>Spermatophyta</taxon>
        <taxon>Magnoliopsida</taxon>
        <taxon>eudicotyledons</taxon>
        <taxon>Gunneridae</taxon>
        <taxon>Pentapetalae</taxon>
        <taxon>rosids</taxon>
        <taxon>fabids</taxon>
        <taxon>Cucurbitales</taxon>
        <taxon>Cucurbitaceae</taxon>
        <taxon>Benincaseae</taxon>
        <taxon>Cucumis</taxon>
    </lineage>
</organism>
<dbReference type="InterPro" id="IPR003340">
    <property type="entry name" value="B3_DNA-bd"/>
</dbReference>
<dbReference type="Gene3D" id="2.40.330.10">
    <property type="entry name" value="DNA-binding pseudobarrel domain"/>
    <property type="match status" value="2"/>
</dbReference>
<dbReference type="PANTHER" id="PTHR31920:SF147">
    <property type="entry name" value="TF-B3 DOMAIN-CONTAINING PROTEIN"/>
    <property type="match status" value="1"/>
</dbReference>
<dbReference type="GO" id="GO:0003677">
    <property type="term" value="F:DNA binding"/>
    <property type="evidence" value="ECO:0007669"/>
    <property type="project" value="UniProtKB-KW"/>
</dbReference>
<dbReference type="EnsemblPlants" id="MELO3C034657.2.1">
    <property type="protein sequence ID" value="MELO3C034657.2.1"/>
    <property type="gene ID" value="MELO3C034657.2"/>
</dbReference>
<evidence type="ECO:0000256" key="1">
    <source>
        <dbReference type="ARBA" id="ARBA00004123"/>
    </source>
</evidence>
<proteinExistence type="predicted"/>
<dbReference type="InterPro" id="IPR015300">
    <property type="entry name" value="DNA-bd_pseudobarrel_sf"/>
</dbReference>
<keyword evidence="5" id="KW-0539">Nucleus</keyword>
<dbReference type="CDD" id="cd10017">
    <property type="entry name" value="B3_DNA"/>
    <property type="match status" value="2"/>
</dbReference>
<keyword evidence="2" id="KW-0805">Transcription regulation</keyword>
<reference evidence="7" key="1">
    <citation type="submission" date="2023-03" db="UniProtKB">
        <authorList>
            <consortium name="EnsemblPlants"/>
        </authorList>
    </citation>
    <scope>IDENTIFICATION</scope>
</reference>
<name>A0A9I9EJN5_CUCME</name>
<dbReference type="PANTHER" id="PTHR31920">
    <property type="entry name" value="B3 DOMAIN-CONTAINING"/>
    <property type="match status" value="1"/>
</dbReference>
<evidence type="ECO:0000256" key="4">
    <source>
        <dbReference type="ARBA" id="ARBA00023163"/>
    </source>
</evidence>
<dbReference type="GO" id="GO:0005634">
    <property type="term" value="C:nucleus"/>
    <property type="evidence" value="ECO:0007669"/>
    <property type="project" value="UniProtKB-SubCell"/>
</dbReference>